<sequence>MTQCRSICSCCGAKGSCPCSRKRCTKETNTEGHSPCCSTKHSATNTEKLEKELVSVACGEFKAKEDFWDDLSRFVELSRKISAYARTRRSEETPSGTEERFACSDYNDTPLSFRASNILSSTPRENYARNSESSHRPHSTYTRSVPTTDCGTKCCHCPSDVSRNFVSLLTASNEETPRVPSTRRGAPSTRNCPATIGRRRLNERPLEIYSRPIEEFHCGNNEEYDEIANALPVEIQVIEHPDCIEDWLDIEACLRQPVLHRQSGLYR</sequence>
<keyword evidence="3" id="KW-1185">Reference proteome</keyword>
<evidence type="ECO:0000313" key="2">
    <source>
        <dbReference type="EMBL" id="CAG9856973.1"/>
    </source>
</evidence>
<organism evidence="2 3">
    <name type="scientific">Phyllotreta striolata</name>
    <name type="common">Striped flea beetle</name>
    <name type="synonym">Crioceris striolata</name>
    <dbReference type="NCBI Taxonomy" id="444603"/>
    <lineage>
        <taxon>Eukaryota</taxon>
        <taxon>Metazoa</taxon>
        <taxon>Ecdysozoa</taxon>
        <taxon>Arthropoda</taxon>
        <taxon>Hexapoda</taxon>
        <taxon>Insecta</taxon>
        <taxon>Pterygota</taxon>
        <taxon>Neoptera</taxon>
        <taxon>Endopterygota</taxon>
        <taxon>Coleoptera</taxon>
        <taxon>Polyphaga</taxon>
        <taxon>Cucujiformia</taxon>
        <taxon>Chrysomeloidea</taxon>
        <taxon>Chrysomelidae</taxon>
        <taxon>Galerucinae</taxon>
        <taxon>Alticini</taxon>
        <taxon>Phyllotreta</taxon>
    </lineage>
</organism>
<feature type="region of interest" description="Disordered" evidence="1">
    <location>
        <begin position="173"/>
        <end position="193"/>
    </location>
</feature>
<evidence type="ECO:0000256" key="1">
    <source>
        <dbReference type="SAM" id="MobiDB-lite"/>
    </source>
</evidence>
<dbReference type="EMBL" id="OU900106">
    <property type="protein sequence ID" value="CAG9856973.1"/>
    <property type="molecule type" value="Genomic_DNA"/>
</dbReference>
<accession>A0A9N9XPH0</accession>
<feature type="region of interest" description="Disordered" evidence="1">
    <location>
        <begin position="117"/>
        <end position="145"/>
    </location>
</feature>
<protein>
    <submittedName>
        <fullName evidence="2">Uncharacterized protein</fullName>
    </submittedName>
</protein>
<dbReference type="AlphaFoldDB" id="A0A9N9XPH0"/>
<gene>
    <name evidence="2" type="ORF">PHYEVI_LOCUS3384</name>
</gene>
<dbReference type="Proteomes" id="UP001153712">
    <property type="component" value="Chromosome 13"/>
</dbReference>
<reference evidence="2" key="1">
    <citation type="submission" date="2022-01" db="EMBL/GenBank/DDBJ databases">
        <authorList>
            <person name="King R."/>
        </authorList>
    </citation>
    <scope>NUCLEOTIDE SEQUENCE</scope>
</reference>
<proteinExistence type="predicted"/>
<evidence type="ECO:0000313" key="3">
    <source>
        <dbReference type="Proteomes" id="UP001153712"/>
    </source>
</evidence>
<name>A0A9N9XPH0_PHYSR</name>
<feature type="compositionally biased region" description="Polar residues" evidence="1">
    <location>
        <begin position="117"/>
        <end position="131"/>
    </location>
</feature>